<feature type="compositionally biased region" description="Basic and acidic residues" evidence="1">
    <location>
        <begin position="220"/>
        <end position="229"/>
    </location>
</feature>
<reference evidence="2 3" key="1">
    <citation type="submission" date="2019-03" db="EMBL/GenBank/DDBJ databases">
        <title>First draft genome of Liparis tanakae, snailfish: a comprehensive survey of snailfish specific genes.</title>
        <authorList>
            <person name="Kim W."/>
            <person name="Song I."/>
            <person name="Jeong J.-H."/>
            <person name="Kim D."/>
            <person name="Kim S."/>
            <person name="Ryu S."/>
            <person name="Song J.Y."/>
            <person name="Lee S.K."/>
        </authorList>
    </citation>
    <scope>NUCLEOTIDE SEQUENCE [LARGE SCALE GENOMIC DNA]</scope>
    <source>
        <tissue evidence="2">Muscle</tissue>
    </source>
</reference>
<gene>
    <name evidence="2" type="ORF">EYF80_030392</name>
</gene>
<dbReference type="EMBL" id="SRLO01000357">
    <property type="protein sequence ID" value="TNN59377.1"/>
    <property type="molecule type" value="Genomic_DNA"/>
</dbReference>
<name>A0A4Z2H0J1_9TELE</name>
<feature type="compositionally biased region" description="Basic and acidic residues" evidence="1">
    <location>
        <begin position="240"/>
        <end position="258"/>
    </location>
</feature>
<dbReference type="AlphaFoldDB" id="A0A4Z2H0J1"/>
<dbReference type="Proteomes" id="UP000314294">
    <property type="component" value="Unassembled WGS sequence"/>
</dbReference>
<evidence type="ECO:0000256" key="1">
    <source>
        <dbReference type="SAM" id="MobiDB-lite"/>
    </source>
</evidence>
<organism evidence="2 3">
    <name type="scientific">Liparis tanakae</name>
    <name type="common">Tanaka's snailfish</name>
    <dbReference type="NCBI Taxonomy" id="230148"/>
    <lineage>
        <taxon>Eukaryota</taxon>
        <taxon>Metazoa</taxon>
        <taxon>Chordata</taxon>
        <taxon>Craniata</taxon>
        <taxon>Vertebrata</taxon>
        <taxon>Euteleostomi</taxon>
        <taxon>Actinopterygii</taxon>
        <taxon>Neopterygii</taxon>
        <taxon>Teleostei</taxon>
        <taxon>Neoteleostei</taxon>
        <taxon>Acanthomorphata</taxon>
        <taxon>Eupercaria</taxon>
        <taxon>Perciformes</taxon>
        <taxon>Cottioidei</taxon>
        <taxon>Cottales</taxon>
        <taxon>Liparidae</taxon>
        <taxon>Liparis</taxon>
    </lineage>
</organism>
<feature type="region of interest" description="Disordered" evidence="1">
    <location>
        <begin position="174"/>
        <end position="193"/>
    </location>
</feature>
<proteinExistence type="predicted"/>
<feature type="region of interest" description="Disordered" evidence="1">
    <location>
        <begin position="205"/>
        <end position="258"/>
    </location>
</feature>
<keyword evidence="3" id="KW-1185">Reference proteome</keyword>
<evidence type="ECO:0000313" key="3">
    <source>
        <dbReference type="Proteomes" id="UP000314294"/>
    </source>
</evidence>
<protein>
    <submittedName>
        <fullName evidence="2">Uncharacterized protein</fullName>
    </submittedName>
</protein>
<comment type="caution">
    <text evidence="2">The sequence shown here is derived from an EMBL/GenBank/DDBJ whole genome shotgun (WGS) entry which is preliminary data.</text>
</comment>
<sequence length="258" mass="28311">MQERQQPIRGAVDLKNSWSTLKKVSTDLPSVIVGKGVSSMGLPWERNWDELCDRFCLAFLTDFRENPSTLSTDGDVVAAEDIALLGRHMGGGIRQVFRQRHIHRGVVLSDVHAAGGDGDEQKPLRKSSVKRCTQVRVEETRLSAALSVSSLTTTAANHPTGRIFCRATSRRLMAKNTSAEPQHTRESGGRSGVWRPAAALPCLLHKRPDDIQMGSGRVGLKREEGGRREEEEEVGADSGESDRKGGRGSEDRKSTNRS</sequence>
<evidence type="ECO:0000313" key="2">
    <source>
        <dbReference type="EMBL" id="TNN59377.1"/>
    </source>
</evidence>
<accession>A0A4Z2H0J1</accession>